<evidence type="ECO:0000313" key="3">
    <source>
        <dbReference type="Proteomes" id="UP000799764"/>
    </source>
</evidence>
<comment type="caution">
    <text evidence="2">The sequence shown here is derived from an EMBL/GenBank/DDBJ whole genome shotgun (WGS) entry which is preliminary data.</text>
</comment>
<dbReference type="Proteomes" id="UP000799764">
    <property type="component" value="Unassembled WGS sequence"/>
</dbReference>
<sequence>MSALAANNEPSETASTIFHHHGQGKQNSQVGDGAQYNFSNHAASGSHQYSGVHQSWTGTANNGTGGPYYVAGTRSTSNVINISTWNNLFYIGNQLPRELVVPALSVRKSESPVIPPVGSVTFDPGNGSQDWALGRASRSEDVDRPSSVPTPNMHTTSDTIQCTTELFTSLGKTEHYLKPNKHYWRRLTLKSYFVYKDIYRSCSKVDARNGLEDGLVTFRTYRLHIPSQCDDDKLRKVWRSVSCNEHTPAEDIVHTRALVLAVTYMLHISRFSANLPDYDSRNTWTIEDRRLRRVELYDRWIPCHCGTECTRWWCFANDNGMSNPTAENPPKCPVVELLNGARDRSLDRYERMVEDMRTEWARPLIDS</sequence>
<evidence type="ECO:0000313" key="2">
    <source>
        <dbReference type="EMBL" id="KAF2440351.1"/>
    </source>
</evidence>
<accession>A0A9P4PC87</accession>
<name>A0A9P4PC87_9PLEO</name>
<feature type="region of interest" description="Disordered" evidence="1">
    <location>
        <begin position="18"/>
        <end position="39"/>
    </location>
</feature>
<dbReference type="AlphaFoldDB" id="A0A9P4PC87"/>
<dbReference type="EMBL" id="MU001507">
    <property type="protein sequence ID" value="KAF2440351.1"/>
    <property type="molecule type" value="Genomic_DNA"/>
</dbReference>
<feature type="compositionally biased region" description="Polar residues" evidence="1">
    <location>
        <begin position="24"/>
        <end position="39"/>
    </location>
</feature>
<feature type="region of interest" description="Disordered" evidence="1">
    <location>
        <begin position="117"/>
        <end position="157"/>
    </location>
</feature>
<keyword evidence="3" id="KW-1185">Reference proteome</keyword>
<feature type="compositionally biased region" description="Polar residues" evidence="1">
    <location>
        <begin position="147"/>
        <end position="157"/>
    </location>
</feature>
<gene>
    <name evidence="2" type="ORF">P171DRAFT_447328</name>
</gene>
<proteinExistence type="predicted"/>
<reference evidence="2" key="1">
    <citation type="journal article" date="2020" name="Stud. Mycol.">
        <title>101 Dothideomycetes genomes: a test case for predicting lifestyles and emergence of pathogens.</title>
        <authorList>
            <person name="Haridas S."/>
            <person name="Albert R."/>
            <person name="Binder M."/>
            <person name="Bloem J."/>
            <person name="Labutti K."/>
            <person name="Salamov A."/>
            <person name="Andreopoulos B."/>
            <person name="Baker S."/>
            <person name="Barry K."/>
            <person name="Bills G."/>
            <person name="Bluhm B."/>
            <person name="Cannon C."/>
            <person name="Castanera R."/>
            <person name="Culley D."/>
            <person name="Daum C."/>
            <person name="Ezra D."/>
            <person name="Gonzalez J."/>
            <person name="Henrissat B."/>
            <person name="Kuo A."/>
            <person name="Liang C."/>
            <person name="Lipzen A."/>
            <person name="Lutzoni F."/>
            <person name="Magnuson J."/>
            <person name="Mondo S."/>
            <person name="Nolan M."/>
            <person name="Ohm R."/>
            <person name="Pangilinan J."/>
            <person name="Park H.-J."/>
            <person name="Ramirez L."/>
            <person name="Alfaro M."/>
            <person name="Sun H."/>
            <person name="Tritt A."/>
            <person name="Yoshinaga Y."/>
            <person name="Zwiers L.-H."/>
            <person name="Turgeon B."/>
            <person name="Goodwin S."/>
            <person name="Spatafora J."/>
            <person name="Crous P."/>
            <person name="Grigoriev I."/>
        </authorList>
    </citation>
    <scope>NUCLEOTIDE SEQUENCE</scope>
    <source>
        <strain evidence="2">CBS 690.94</strain>
    </source>
</reference>
<evidence type="ECO:0000256" key="1">
    <source>
        <dbReference type="SAM" id="MobiDB-lite"/>
    </source>
</evidence>
<protein>
    <submittedName>
        <fullName evidence="2">Uncharacterized protein</fullName>
    </submittedName>
</protein>
<organism evidence="2 3">
    <name type="scientific">Karstenula rhodostoma CBS 690.94</name>
    <dbReference type="NCBI Taxonomy" id="1392251"/>
    <lineage>
        <taxon>Eukaryota</taxon>
        <taxon>Fungi</taxon>
        <taxon>Dikarya</taxon>
        <taxon>Ascomycota</taxon>
        <taxon>Pezizomycotina</taxon>
        <taxon>Dothideomycetes</taxon>
        <taxon>Pleosporomycetidae</taxon>
        <taxon>Pleosporales</taxon>
        <taxon>Massarineae</taxon>
        <taxon>Didymosphaeriaceae</taxon>
        <taxon>Karstenula</taxon>
    </lineage>
</organism>